<reference evidence="1" key="1">
    <citation type="submission" date="2019-07" db="EMBL/GenBank/DDBJ databases">
        <title>Whole genome shotgun sequence of Lactobacillus kefiri NBRC 15888.</title>
        <authorList>
            <person name="Hosoyama A."/>
            <person name="Uohara A."/>
            <person name="Ohji S."/>
            <person name="Ichikawa N."/>
        </authorList>
    </citation>
    <scope>NUCLEOTIDE SEQUENCE [LARGE SCALE GENOMIC DNA]</scope>
    <source>
        <strain evidence="1">NBRC 15888</strain>
    </source>
</reference>
<comment type="caution">
    <text evidence="1">The sequence shown here is derived from an EMBL/GenBank/DDBJ whole genome shotgun (WGS) entry which is preliminary data.</text>
</comment>
<name>A0A511E0I7_LENKE</name>
<dbReference type="GeneID" id="71566360"/>
<protein>
    <submittedName>
        <fullName evidence="1">Uncharacterized protein</fullName>
    </submittedName>
</protein>
<evidence type="ECO:0000313" key="2">
    <source>
        <dbReference type="Proteomes" id="UP000321893"/>
    </source>
</evidence>
<proteinExistence type="predicted"/>
<organism evidence="1 2">
    <name type="scientific">Lentilactobacillus kefiri</name>
    <name type="common">Lactobacillus kefiri</name>
    <dbReference type="NCBI Taxonomy" id="33962"/>
    <lineage>
        <taxon>Bacteria</taxon>
        <taxon>Bacillati</taxon>
        <taxon>Bacillota</taxon>
        <taxon>Bacilli</taxon>
        <taxon>Lactobacillales</taxon>
        <taxon>Lactobacillaceae</taxon>
        <taxon>Lentilactobacillus</taxon>
    </lineage>
</organism>
<accession>A0A511E0I7</accession>
<dbReference type="EMBL" id="BJVK01000027">
    <property type="protein sequence ID" value="GEL28938.1"/>
    <property type="molecule type" value="Genomic_DNA"/>
</dbReference>
<sequence length="140" mass="15957">MQSYGIIFLISIACFGVAIICFSMLNVGEEQTEAAAPQEPRIYEGKTPQYDVEVEKGTYEYDPKTGKTNIPENEFDLYMLYTIDNLPRGQELHLNARDQEETDKLKESPEGHWNMFPTAVQNMPEVWTIAGHGLVLLRVK</sequence>
<gene>
    <name evidence="1" type="ORF">LKE01_17580</name>
</gene>
<evidence type="ECO:0000313" key="1">
    <source>
        <dbReference type="EMBL" id="GEL28938.1"/>
    </source>
</evidence>
<dbReference type="Proteomes" id="UP000321893">
    <property type="component" value="Unassembled WGS sequence"/>
</dbReference>
<dbReference type="RefSeq" id="WP_054769489.1">
    <property type="nucleotide sequence ID" value="NZ_BJVK01000027.1"/>
</dbReference>
<dbReference type="OrthoDB" id="2316216at2"/>
<keyword evidence="2" id="KW-1185">Reference proteome</keyword>
<dbReference type="AlphaFoldDB" id="A0A511E0I7"/>